<dbReference type="Proteomes" id="UP001501094">
    <property type="component" value="Unassembled WGS sequence"/>
</dbReference>
<dbReference type="Gene3D" id="3.40.630.30">
    <property type="match status" value="1"/>
</dbReference>
<dbReference type="PANTHER" id="PTHR43877:SF1">
    <property type="entry name" value="ACETYLTRANSFERASE"/>
    <property type="match status" value="1"/>
</dbReference>
<dbReference type="Pfam" id="PF00583">
    <property type="entry name" value="Acetyltransf_1"/>
    <property type="match status" value="1"/>
</dbReference>
<keyword evidence="2" id="KW-0012">Acyltransferase</keyword>
<protein>
    <recommendedName>
        <fullName evidence="3">N-acetyltransferase domain-containing protein</fullName>
    </recommendedName>
</protein>
<name>A0ABN2N9I4_9MICO</name>
<dbReference type="PANTHER" id="PTHR43877">
    <property type="entry name" value="AMINOALKYLPHOSPHONATE N-ACETYLTRANSFERASE-RELATED-RELATED"/>
    <property type="match status" value="1"/>
</dbReference>
<dbReference type="PROSITE" id="PS51186">
    <property type="entry name" value="GNAT"/>
    <property type="match status" value="1"/>
</dbReference>
<sequence>MREAVDVRSADAADLRAVAELAIRGREESPAGAQVTGGDTDRLAGQLSVLLAVDGRILVAERGGEIVGVVVGRVVGPHLFLNQPVLYLDTVFVAPDARRRGVGHALLRAVAALAVDHGCEEVYAAPVAGTRGVQRFLSRLGFVQACGHRIVPTQTLLRKLAQDLPFAKGSEPRRRFGRGGLEDIIARRRRERAETGPIDLRAVHAEHAGHAAG</sequence>
<evidence type="ECO:0000256" key="1">
    <source>
        <dbReference type="ARBA" id="ARBA00022679"/>
    </source>
</evidence>
<accession>A0ABN2N9I4</accession>
<keyword evidence="1" id="KW-0808">Transferase</keyword>
<dbReference type="InterPro" id="IPR050832">
    <property type="entry name" value="Bact_Acetyltransf"/>
</dbReference>
<evidence type="ECO:0000259" key="3">
    <source>
        <dbReference type="PROSITE" id="PS51186"/>
    </source>
</evidence>
<gene>
    <name evidence="4" type="ORF">GCM10009751_14860</name>
</gene>
<dbReference type="InterPro" id="IPR016181">
    <property type="entry name" value="Acyl_CoA_acyltransferase"/>
</dbReference>
<dbReference type="EMBL" id="BAAANL010000002">
    <property type="protein sequence ID" value="GAA1858408.1"/>
    <property type="molecule type" value="Genomic_DNA"/>
</dbReference>
<keyword evidence="5" id="KW-1185">Reference proteome</keyword>
<reference evidence="4 5" key="1">
    <citation type="journal article" date="2019" name="Int. J. Syst. Evol. Microbiol.">
        <title>The Global Catalogue of Microorganisms (GCM) 10K type strain sequencing project: providing services to taxonomists for standard genome sequencing and annotation.</title>
        <authorList>
            <consortium name="The Broad Institute Genomics Platform"/>
            <consortium name="The Broad Institute Genome Sequencing Center for Infectious Disease"/>
            <person name="Wu L."/>
            <person name="Ma J."/>
        </authorList>
    </citation>
    <scope>NUCLEOTIDE SEQUENCE [LARGE SCALE GENOMIC DNA]</scope>
    <source>
        <strain evidence="4 5">JCM 14326</strain>
    </source>
</reference>
<feature type="domain" description="N-acetyltransferase" evidence="3">
    <location>
        <begin position="5"/>
        <end position="162"/>
    </location>
</feature>
<dbReference type="SUPFAM" id="SSF55729">
    <property type="entry name" value="Acyl-CoA N-acyltransferases (Nat)"/>
    <property type="match status" value="1"/>
</dbReference>
<comment type="caution">
    <text evidence="4">The sequence shown here is derived from an EMBL/GenBank/DDBJ whole genome shotgun (WGS) entry which is preliminary data.</text>
</comment>
<organism evidence="4 5">
    <name type="scientific">Myceligenerans crystallogenes</name>
    <dbReference type="NCBI Taxonomy" id="316335"/>
    <lineage>
        <taxon>Bacteria</taxon>
        <taxon>Bacillati</taxon>
        <taxon>Actinomycetota</taxon>
        <taxon>Actinomycetes</taxon>
        <taxon>Micrococcales</taxon>
        <taxon>Promicromonosporaceae</taxon>
        <taxon>Myceligenerans</taxon>
    </lineage>
</organism>
<proteinExistence type="predicted"/>
<dbReference type="RefSeq" id="WP_344101139.1">
    <property type="nucleotide sequence ID" value="NZ_BAAANL010000002.1"/>
</dbReference>
<evidence type="ECO:0000313" key="4">
    <source>
        <dbReference type="EMBL" id="GAA1858408.1"/>
    </source>
</evidence>
<dbReference type="InterPro" id="IPR000182">
    <property type="entry name" value="GNAT_dom"/>
</dbReference>
<evidence type="ECO:0000313" key="5">
    <source>
        <dbReference type="Proteomes" id="UP001501094"/>
    </source>
</evidence>
<evidence type="ECO:0000256" key="2">
    <source>
        <dbReference type="ARBA" id="ARBA00023315"/>
    </source>
</evidence>